<keyword evidence="12" id="KW-1015">Disulfide bond</keyword>
<sequence length="213" mass="24420">MALCTPRKCIQVILFISFVSFITVNLHFFSLVRPLPASVDKSDVDFQAITVSKPKVAPISLVHKTLNRQLPNVKPPEDKTKRPNNDSKKQAAASADRKTQSSVEKRFSQFNESLEFIISDINEKQIIRNRNKFPPIKESDTYDHVLAIQVHNRDNYLNYLIKSLRSTKYINSSLLVVSHDFYSQSVFDIIDSIDFMPVSMLLSDDLEHFSDDL</sequence>
<name>A0A7J7J8X6_BUGNE</name>
<dbReference type="UniPathway" id="UPA00378"/>
<dbReference type="GO" id="GO:0009312">
    <property type="term" value="P:oligosaccharide biosynthetic process"/>
    <property type="evidence" value="ECO:0007669"/>
    <property type="project" value="InterPro"/>
</dbReference>
<dbReference type="Proteomes" id="UP000593567">
    <property type="component" value="Unassembled WGS sequence"/>
</dbReference>
<evidence type="ECO:0000256" key="3">
    <source>
        <dbReference type="ARBA" id="ARBA00004922"/>
    </source>
</evidence>
<keyword evidence="20" id="KW-1185">Reference proteome</keyword>
<evidence type="ECO:0000256" key="1">
    <source>
        <dbReference type="ARBA" id="ARBA00001936"/>
    </source>
</evidence>
<evidence type="ECO:0000313" key="19">
    <source>
        <dbReference type="EMBL" id="KAF6022485.1"/>
    </source>
</evidence>
<dbReference type="AlphaFoldDB" id="A0A7J7J8X6"/>
<evidence type="ECO:0000256" key="12">
    <source>
        <dbReference type="ARBA" id="ARBA00023157"/>
    </source>
</evidence>
<comment type="subcellular location">
    <subcellularLocation>
        <location evidence="2">Golgi apparatus membrane</location>
        <topology evidence="2">Single-pass type II membrane protein</topology>
    </subcellularLocation>
</comment>
<keyword evidence="5" id="KW-0808">Transferase</keyword>
<evidence type="ECO:0000256" key="2">
    <source>
        <dbReference type="ARBA" id="ARBA00004323"/>
    </source>
</evidence>
<keyword evidence="7" id="KW-0479">Metal-binding</keyword>
<proteinExistence type="predicted"/>
<evidence type="ECO:0000256" key="15">
    <source>
        <dbReference type="PIRSR" id="PIRSR607754-1"/>
    </source>
</evidence>
<feature type="compositionally biased region" description="Basic and acidic residues" evidence="17">
    <location>
        <begin position="75"/>
        <end position="103"/>
    </location>
</feature>
<keyword evidence="11 18" id="KW-0472">Membrane</keyword>
<dbReference type="PANTHER" id="PTHR12871">
    <property type="entry name" value="BETA-1,2-N-ACETYLGLUCOSAMINYLTRANSFERASE II"/>
    <property type="match status" value="1"/>
</dbReference>
<dbReference type="GO" id="GO:0006487">
    <property type="term" value="P:protein N-linked glycosylation"/>
    <property type="evidence" value="ECO:0007669"/>
    <property type="project" value="TreeGrafter"/>
</dbReference>
<organism evidence="19 20">
    <name type="scientific">Bugula neritina</name>
    <name type="common">Brown bryozoan</name>
    <name type="synonym">Sertularia neritina</name>
    <dbReference type="NCBI Taxonomy" id="10212"/>
    <lineage>
        <taxon>Eukaryota</taxon>
        <taxon>Metazoa</taxon>
        <taxon>Spiralia</taxon>
        <taxon>Lophotrochozoa</taxon>
        <taxon>Bryozoa</taxon>
        <taxon>Gymnolaemata</taxon>
        <taxon>Cheilostomatida</taxon>
        <taxon>Flustrina</taxon>
        <taxon>Buguloidea</taxon>
        <taxon>Bugulidae</taxon>
        <taxon>Bugula</taxon>
    </lineage>
</organism>
<keyword evidence="6 18" id="KW-0812">Transmembrane</keyword>
<evidence type="ECO:0000256" key="18">
    <source>
        <dbReference type="SAM" id="Phobius"/>
    </source>
</evidence>
<keyword evidence="8" id="KW-0735">Signal-anchor</keyword>
<dbReference type="GO" id="GO:0005795">
    <property type="term" value="C:Golgi stack"/>
    <property type="evidence" value="ECO:0007669"/>
    <property type="project" value="InterPro"/>
</dbReference>
<evidence type="ECO:0000256" key="5">
    <source>
        <dbReference type="ARBA" id="ARBA00022679"/>
    </source>
</evidence>
<protein>
    <submittedName>
        <fullName evidence="19">MGAT2</fullName>
    </submittedName>
</protein>
<evidence type="ECO:0000256" key="13">
    <source>
        <dbReference type="ARBA" id="ARBA00023180"/>
    </source>
</evidence>
<feature type="binding site" evidence="15">
    <location>
        <begin position="149"/>
        <end position="153"/>
    </location>
    <ligand>
        <name>substrate</name>
    </ligand>
</feature>
<feature type="glycosylation site" description="N-linked (GlcNAc...) asparagine" evidence="16">
    <location>
        <position position="85"/>
    </location>
</feature>
<evidence type="ECO:0000256" key="10">
    <source>
        <dbReference type="ARBA" id="ARBA00023034"/>
    </source>
</evidence>
<keyword evidence="14" id="KW-0464">Manganese</keyword>
<keyword evidence="9 18" id="KW-1133">Transmembrane helix</keyword>
<evidence type="ECO:0000256" key="7">
    <source>
        <dbReference type="ARBA" id="ARBA00022723"/>
    </source>
</evidence>
<comment type="cofactor">
    <cofactor evidence="1">
        <name>Mn(2+)</name>
        <dbReference type="ChEBI" id="CHEBI:29035"/>
    </cofactor>
</comment>
<evidence type="ECO:0000256" key="11">
    <source>
        <dbReference type="ARBA" id="ARBA00023136"/>
    </source>
</evidence>
<evidence type="ECO:0000256" key="14">
    <source>
        <dbReference type="ARBA" id="ARBA00023211"/>
    </source>
</evidence>
<evidence type="ECO:0000256" key="17">
    <source>
        <dbReference type="SAM" id="MobiDB-lite"/>
    </source>
</evidence>
<feature type="transmembrane region" description="Helical" evidence="18">
    <location>
        <begin position="12"/>
        <end position="32"/>
    </location>
</feature>
<accession>A0A7J7J8X6</accession>
<evidence type="ECO:0000256" key="4">
    <source>
        <dbReference type="ARBA" id="ARBA00022676"/>
    </source>
</evidence>
<dbReference type="InterPro" id="IPR007754">
    <property type="entry name" value="GlcNAc_II"/>
</dbReference>
<dbReference type="Pfam" id="PF05060">
    <property type="entry name" value="MGAT2"/>
    <property type="match status" value="1"/>
</dbReference>
<dbReference type="GO" id="GO:0000139">
    <property type="term" value="C:Golgi membrane"/>
    <property type="evidence" value="ECO:0007669"/>
    <property type="project" value="UniProtKB-SubCell"/>
</dbReference>
<reference evidence="19" key="1">
    <citation type="submission" date="2020-06" db="EMBL/GenBank/DDBJ databases">
        <title>Draft genome of Bugula neritina, a colonial animal packing powerful symbionts and potential medicines.</title>
        <authorList>
            <person name="Rayko M."/>
        </authorList>
    </citation>
    <scope>NUCLEOTIDE SEQUENCE [LARGE SCALE GENOMIC DNA]</scope>
    <source>
        <strain evidence="19">Kwan_BN1</strain>
    </source>
</reference>
<comment type="caution">
    <text evidence="19">The sequence shown here is derived from an EMBL/GenBank/DDBJ whole genome shotgun (WGS) entry which is preliminary data.</text>
</comment>
<evidence type="ECO:0000256" key="9">
    <source>
        <dbReference type="ARBA" id="ARBA00022989"/>
    </source>
</evidence>
<dbReference type="GO" id="GO:0008455">
    <property type="term" value="F:alpha-1,6-mannosylglycoprotein 2-beta-N-acetylglucosaminyltransferase activity"/>
    <property type="evidence" value="ECO:0007669"/>
    <property type="project" value="InterPro"/>
</dbReference>
<evidence type="ECO:0000313" key="20">
    <source>
        <dbReference type="Proteomes" id="UP000593567"/>
    </source>
</evidence>
<dbReference type="PANTHER" id="PTHR12871:SF0">
    <property type="entry name" value="ALPHA-1,6-MANNOSYL-GLYCOPROTEIN 2-BETA-N-ACETYLGLUCOSAMINYLTRANSFERASE"/>
    <property type="match status" value="1"/>
</dbReference>
<evidence type="ECO:0000256" key="6">
    <source>
        <dbReference type="ARBA" id="ARBA00022692"/>
    </source>
</evidence>
<dbReference type="OrthoDB" id="6019616at2759"/>
<keyword evidence="4" id="KW-0328">Glycosyltransferase</keyword>
<evidence type="ECO:0000256" key="8">
    <source>
        <dbReference type="ARBA" id="ARBA00022968"/>
    </source>
</evidence>
<feature type="region of interest" description="Disordered" evidence="17">
    <location>
        <begin position="70"/>
        <end position="103"/>
    </location>
</feature>
<keyword evidence="10" id="KW-0333">Golgi apparatus</keyword>
<evidence type="ECO:0000256" key="16">
    <source>
        <dbReference type="PIRSR" id="PIRSR607754-4"/>
    </source>
</evidence>
<keyword evidence="13 16" id="KW-0325">Glycoprotein</keyword>
<dbReference type="EMBL" id="VXIV02002845">
    <property type="protein sequence ID" value="KAF6022485.1"/>
    <property type="molecule type" value="Genomic_DNA"/>
</dbReference>
<comment type="pathway">
    <text evidence="3">Protein modification; protein glycosylation.</text>
</comment>
<gene>
    <name evidence="19" type="ORF">EB796_019199</name>
</gene>
<dbReference type="GO" id="GO:0046872">
    <property type="term" value="F:metal ion binding"/>
    <property type="evidence" value="ECO:0007669"/>
    <property type="project" value="UniProtKB-KW"/>
</dbReference>
<feature type="binding site" evidence="15">
    <location>
        <position position="180"/>
    </location>
    <ligand>
        <name>substrate</name>
    </ligand>
</feature>